<dbReference type="EMBL" id="WTPW01000663">
    <property type="protein sequence ID" value="KAF0490304.1"/>
    <property type="molecule type" value="Genomic_DNA"/>
</dbReference>
<comment type="caution">
    <text evidence="3">The sequence shown here is derived from an EMBL/GenBank/DDBJ whole genome shotgun (WGS) entry which is preliminary data.</text>
</comment>
<dbReference type="OrthoDB" id="9996464at2759"/>
<proteinExistence type="predicted"/>
<feature type="transmembrane region" description="Helical" evidence="2">
    <location>
        <begin position="106"/>
        <end position="123"/>
    </location>
</feature>
<keyword evidence="2" id="KW-0472">Membrane</keyword>
<accession>A0A8H4AG09</accession>
<feature type="transmembrane region" description="Helical" evidence="2">
    <location>
        <begin position="78"/>
        <end position="99"/>
    </location>
</feature>
<feature type="transmembrane region" description="Helical" evidence="2">
    <location>
        <begin position="50"/>
        <end position="72"/>
    </location>
</feature>
<keyword evidence="4" id="KW-1185">Reference proteome</keyword>
<organism evidence="3 4">
    <name type="scientific">Gigaspora margarita</name>
    <dbReference type="NCBI Taxonomy" id="4874"/>
    <lineage>
        <taxon>Eukaryota</taxon>
        <taxon>Fungi</taxon>
        <taxon>Fungi incertae sedis</taxon>
        <taxon>Mucoromycota</taxon>
        <taxon>Glomeromycotina</taxon>
        <taxon>Glomeromycetes</taxon>
        <taxon>Diversisporales</taxon>
        <taxon>Gigasporaceae</taxon>
        <taxon>Gigaspora</taxon>
    </lineage>
</organism>
<dbReference type="InterPro" id="IPR037185">
    <property type="entry name" value="EmrE-like"/>
</dbReference>
<keyword evidence="2" id="KW-0812">Transmembrane</keyword>
<feature type="transmembrane region" description="Helical" evidence="2">
    <location>
        <begin position="205"/>
        <end position="226"/>
    </location>
</feature>
<dbReference type="AlphaFoldDB" id="A0A8H4AG09"/>
<evidence type="ECO:0000256" key="2">
    <source>
        <dbReference type="SAM" id="Phobius"/>
    </source>
</evidence>
<gene>
    <name evidence="3" type="ORF">F8M41_021949</name>
</gene>
<keyword evidence="2" id="KW-1133">Transmembrane helix</keyword>
<feature type="transmembrane region" description="Helical" evidence="2">
    <location>
        <begin position="135"/>
        <end position="155"/>
    </location>
</feature>
<evidence type="ECO:0000256" key="1">
    <source>
        <dbReference type="SAM" id="MobiDB-lite"/>
    </source>
</evidence>
<name>A0A8H4AG09_GIGMA</name>
<dbReference type="NCBIfam" id="NF041646">
    <property type="entry name" value="VC0807_fam"/>
    <property type="match status" value="1"/>
</dbReference>
<feature type="transmembrane region" description="Helical" evidence="2">
    <location>
        <begin position="238"/>
        <end position="259"/>
    </location>
</feature>
<evidence type="ECO:0000313" key="4">
    <source>
        <dbReference type="Proteomes" id="UP000439903"/>
    </source>
</evidence>
<evidence type="ECO:0000313" key="3">
    <source>
        <dbReference type="EMBL" id="KAF0490304.1"/>
    </source>
</evidence>
<reference evidence="3 4" key="1">
    <citation type="journal article" date="2019" name="Environ. Microbiol.">
        <title>At the nexus of three kingdoms: the genome of the mycorrhizal fungus Gigaspora margarita provides insights into plant, endobacterial and fungal interactions.</title>
        <authorList>
            <person name="Venice F."/>
            <person name="Ghignone S."/>
            <person name="Salvioli di Fossalunga A."/>
            <person name="Amselem J."/>
            <person name="Novero M."/>
            <person name="Xianan X."/>
            <person name="Sedzielewska Toro K."/>
            <person name="Morin E."/>
            <person name="Lipzen A."/>
            <person name="Grigoriev I.V."/>
            <person name="Henrissat B."/>
            <person name="Martin F.M."/>
            <person name="Bonfante P."/>
        </authorList>
    </citation>
    <scope>NUCLEOTIDE SEQUENCE [LARGE SCALE GENOMIC DNA]</scope>
    <source>
        <strain evidence="3 4">BEG34</strain>
    </source>
</reference>
<feature type="region of interest" description="Disordered" evidence="1">
    <location>
        <begin position="1"/>
        <end position="21"/>
    </location>
</feature>
<dbReference type="SUPFAM" id="SSF103481">
    <property type="entry name" value="Multidrug resistance efflux transporter EmrE"/>
    <property type="match status" value="1"/>
</dbReference>
<sequence length="286" mass="32267">MTHLKGSNRTENEDHASSTLLEPNAPSTVLELPAPSTPKINSTKKTKRKLLLLSLLMIVIDVGLPLVLYFILSNYIPVFLASAISGTIPFVSAIINFIFFKQVDTTGILITTGFITATILSIIQDNTKLFLLQQLKQSILLFATGLVLLFTLIPLKVGSFQMRPLLYHNFKNMGMGNLKGLTEDEPISERWERHWRTYAEFRRTFIVLTAVWGFCLMLDVPIRILVIYKTNTPEQALFIGSIVTFGWMQCPVIFSAVYVKVMKNLLEKRLKEKETNTVAAIANNEI</sequence>
<protein>
    <submittedName>
        <fullName evidence="3">Membrane protein</fullName>
    </submittedName>
</protein>
<dbReference type="Proteomes" id="UP000439903">
    <property type="component" value="Unassembled WGS sequence"/>
</dbReference>